<dbReference type="GO" id="GO:0006310">
    <property type="term" value="P:DNA recombination"/>
    <property type="evidence" value="ECO:0007669"/>
    <property type="project" value="UniProtKB-UniRule"/>
</dbReference>
<dbReference type="EMBL" id="DVMV01000038">
    <property type="protein sequence ID" value="HIU45528.1"/>
    <property type="molecule type" value="Genomic_DNA"/>
</dbReference>
<feature type="region of interest" description="Disordered" evidence="4">
    <location>
        <begin position="108"/>
        <end position="151"/>
    </location>
</feature>
<keyword evidence="2" id="KW-0233">DNA recombination</keyword>
<keyword evidence="2" id="KW-0234">DNA repair</keyword>
<evidence type="ECO:0000256" key="2">
    <source>
        <dbReference type="HAMAP-Rule" id="MF_00984"/>
    </source>
</evidence>
<proteinExistence type="inferred from homology"/>
<dbReference type="AlphaFoldDB" id="A0A9D1LP94"/>
<reference evidence="5" key="2">
    <citation type="journal article" date="2021" name="PeerJ">
        <title>Extensive microbial diversity within the chicken gut microbiome revealed by metagenomics and culture.</title>
        <authorList>
            <person name="Gilroy R."/>
            <person name="Ravi A."/>
            <person name="Getino M."/>
            <person name="Pursley I."/>
            <person name="Horton D.L."/>
            <person name="Alikhan N.F."/>
            <person name="Baker D."/>
            <person name="Gharbi K."/>
            <person name="Hall N."/>
            <person name="Watson M."/>
            <person name="Adriaenssens E.M."/>
            <person name="Foster-Nyarko E."/>
            <person name="Jarju S."/>
            <person name="Secka A."/>
            <person name="Antonio M."/>
            <person name="Oren A."/>
            <person name="Chaudhuri R.R."/>
            <person name="La Ragione R."/>
            <person name="Hildebrand F."/>
            <person name="Pallen M.J."/>
        </authorList>
    </citation>
    <scope>NUCLEOTIDE SEQUENCE</scope>
    <source>
        <strain evidence="5">ChiGjej1B1-22543</strain>
    </source>
</reference>
<comment type="caution">
    <text evidence="2">Lacks conserved residue(s) required for the propagation of feature annotation.</text>
</comment>
<dbReference type="GO" id="GO:0003697">
    <property type="term" value="F:single-stranded DNA binding"/>
    <property type="evidence" value="ECO:0007669"/>
    <property type="project" value="UniProtKB-UniRule"/>
</dbReference>
<evidence type="ECO:0000256" key="1">
    <source>
        <dbReference type="ARBA" id="ARBA00023125"/>
    </source>
</evidence>
<dbReference type="GO" id="GO:0006281">
    <property type="term" value="P:DNA repair"/>
    <property type="evidence" value="ECO:0007669"/>
    <property type="project" value="UniProtKB-UniRule"/>
</dbReference>
<comment type="function">
    <text evidence="2">Plays an important role in DNA replication, recombination and repair. Binds to ssDNA and to an array of partner proteins to recruit them to their sites of action during DNA metabolism.</text>
</comment>
<comment type="subunit">
    <text evidence="2">Homotetramer.</text>
</comment>
<dbReference type="Proteomes" id="UP000824070">
    <property type="component" value="Unassembled WGS sequence"/>
</dbReference>
<feature type="short sequence motif" description="Important for interaction with partner proteins" evidence="2">
    <location>
        <begin position="146"/>
        <end position="151"/>
    </location>
</feature>
<dbReference type="PIRSF" id="PIRSF002070">
    <property type="entry name" value="SSB"/>
    <property type="match status" value="1"/>
</dbReference>
<dbReference type="GO" id="GO:0006260">
    <property type="term" value="P:DNA replication"/>
    <property type="evidence" value="ECO:0007669"/>
    <property type="project" value="UniProtKB-UniRule"/>
</dbReference>
<dbReference type="InterPro" id="IPR000424">
    <property type="entry name" value="Primosome_PriB/ssb"/>
</dbReference>
<dbReference type="InterPro" id="IPR012340">
    <property type="entry name" value="NA-bd_OB-fold"/>
</dbReference>
<evidence type="ECO:0000313" key="6">
    <source>
        <dbReference type="Proteomes" id="UP000824070"/>
    </source>
</evidence>
<dbReference type="CDD" id="cd04496">
    <property type="entry name" value="SSB_OBF"/>
    <property type="match status" value="1"/>
</dbReference>
<gene>
    <name evidence="5" type="ORF">IAC52_04450</name>
</gene>
<dbReference type="PANTHER" id="PTHR10302">
    <property type="entry name" value="SINGLE-STRANDED DNA-BINDING PROTEIN"/>
    <property type="match status" value="1"/>
</dbReference>
<dbReference type="PANTHER" id="PTHR10302:SF27">
    <property type="entry name" value="SINGLE-STRANDED DNA-BINDING PROTEIN"/>
    <property type="match status" value="1"/>
</dbReference>
<evidence type="ECO:0000256" key="4">
    <source>
        <dbReference type="SAM" id="MobiDB-lite"/>
    </source>
</evidence>
<name>A0A9D1LP94_9FIRM</name>
<dbReference type="Gene3D" id="2.40.50.140">
    <property type="entry name" value="Nucleic acid-binding proteins"/>
    <property type="match status" value="1"/>
</dbReference>
<dbReference type="HAMAP" id="MF_00984">
    <property type="entry name" value="SSB"/>
    <property type="match status" value="1"/>
</dbReference>
<dbReference type="GO" id="GO:0009295">
    <property type="term" value="C:nucleoid"/>
    <property type="evidence" value="ECO:0007669"/>
    <property type="project" value="TreeGrafter"/>
</dbReference>
<sequence length="151" mass="16501">MANCVVLTGRLVRDPERRVTSNQTSVASFSIAVDDQSQGANRERNTLFLDVSAFGKTADNIIKFKHKGDMVAVVGRLVEDKYTRRSDNVEIRKIKVLADRVEFISSGKRDASDSGYTSDAPAPDSISDQTADKAEGSNLDGMDIAEDDLPF</sequence>
<comment type="caution">
    <text evidence="5">The sequence shown here is derived from an EMBL/GenBank/DDBJ whole genome shotgun (WGS) entry which is preliminary data.</text>
</comment>
<dbReference type="PROSITE" id="PS50935">
    <property type="entry name" value="SSB"/>
    <property type="match status" value="1"/>
</dbReference>
<evidence type="ECO:0000256" key="3">
    <source>
        <dbReference type="PIRNR" id="PIRNR002070"/>
    </source>
</evidence>
<dbReference type="Pfam" id="PF00436">
    <property type="entry name" value="SSB"/>
    <property type="match status" value="1"/>
</dbReference>
<reference evidence="5" key="1">
    <citation type="submission" date="2020-10" db="EMBL/GenBank/DDBJ databases">
        <authorList>
            <person name="Gilroy R."/>
        </authorList>
    </citation>
    <scope>NUCLEOTIDE SEQUENCE</scope>
    <source>
        <strain evidence="5">ChiGjej1B1-22543</strain>
    </source>
</reference>
<accession>A0A9D1LP94</accession>
<keyword evidence="1 2" id="KW-0238">DNA-binding</keyword>
<dbReference type="NCBIfam" id="TIGR00621">
    <property type="entry name" value="ssb"/>
    <property type="match status" value="1"/>
</dbReference>
<dbReference type="SUPFAM" id="SSF50249">
    <property type="entry name" value="Nucleic acid-binding proteins"/>
    <property type="match status" value="1"/>
</dbReference>
<organism evidence="5 6">
    <name type="scientific">Candidatus Alloenteromonas pullicola</name>
    <dbReference type="NCBI Taxonomy" id="2840784"/>
    <lineage>
        <taxon>Bacteria</taxon>
        <taxon>Bacillati</taxon>
        <taxon>Bacillota</taxon>
        <taxon>Bacillota incertae sedis</taxon>
        <taxon>Candidatus Alloenteromonas</taxon>
    </lineage>
</organism>
<dbReference type="InterPro" id="IPR011344">
    <property type="entry name" value="ssDNA-bd"/>
</dbReference>
<evidence type="ECO:0000313" key="5">
    <source>
        <dbReference type="EMBL" id="HIU45528.1"/>
    </source>
</evidence>
<keyword evidence="2" id="KW-0227">DNA damage</keyword>
<keyword evidence="2" id="KW-0235">DNA replication</keyword>
<protein>
    <recommendedName>
        <fullName evidence="2 3">Single-stranded DNA-binding protein</fullName>
        <shortName evidence="2">SSB</shortName>
    </recommendedName>
</protein>